<evidence type="ECO:0000256" key="1">
    <source>
        <dbReference type="SAM" id="MobiDB-lite"/>
    </source>
</evidence>
<feature type="compositionally biased region" description="Low complexity" evidence="1">
    <location>
        <begin position="69"/>
        <end position="79"/>
    </location>
</feature>
<dbReference type="EMBL" id="GG738851">
    <property type="protein sequence ID" value="EFC48524.1"/>
    <property type="molecule type" value="Genomic_DNA"/>
</dbReference>
<proteinExistence type="predicted"/>
<dbReference type="RefSeq" id="XP_002681268.1">
    <property type="nucleotide sequence ID" value="XM_002681222.1"/>
</dbReference>
<dbReference type="GeneID" id="8849856"/>
<protein>
    <submittedName>
        <fullName evidence="2">Predicted protein</fullName>
    </submittedName>
</protein>
<keyword evidence="3" id="KW-1185">Reference proteome</keyword>
<dbReference type="InParanoid" id="D2V4J2"/>
<dbReference type="KEGG" id="ngr:NAEGRDRAFT_63749"/>
<sequence>MQINTTTNVSPNNNNDKRQQQLIGTTTNKQIRLNSFGREEADHHHQQHNNSEGISMGTFSLITSNRRSNSNLLQNNNNNNRDDQNKLLQNNNNNTTAPSMMAMIEGNNIFKITNHFVDNGLEKQFKFSRSKINYLENSLFVREEGTTIPMGEENVTLYFSNVNTKEQVHVSGIRPEYLNGLHCIHRFYKSTNTNFYYATCRSVLLIIEAGRVVYSIDLKPADNTDGKNAHKYAINDVKVREGNTESNINFYYFIISTNSGFKIIKWERIHKDTHKVVLECSRDGRKVMQTSLIRELLCVYVF</sequence>
<dbReference type="Proteomes" id="UP000006671">
    <property type="component" value="Unassembled WGS sequence"/>
</dbReference>
<reference evidence="2 3" key="1">
    <citation type="journal article" date="2010" name="Cell">
        <title>The genome of Naegleria gruberi illuminates early eukaryotic versatility.</title>
        <authorList>
            <person name="Fritz-Laylin L.K."/>
            <person name="Prochnik S.E."/>
            <person name="Ginger M.L."/>
            <person name="Dacks J.B."/>
            <person name="Carpenter M.L."/>
            <person name="Field M.C."/>
            <person name="Kuo A."/>
            <person name="Paredez A."/>
            <person name="Chapman J."/>
            <person name="Pham J."/>
            <person name="Shu S."/>
            <person name="Neupane R."/>
            <person name="Cipriano M."/>
            <person name="Mancuso J."/>
            <person name="Tu H."/>
            <person name="Salamov A."/>
            <person name="Lindquist E."/>
            <person name="Shapiro H."/>
            <person name="Lucas S."/>
            <person name="Grigoriev I.V."/>
            <person name="Cande W.Z."/>
            <person name="Fulton C."/>
            <person name="Rokhsar D.S."/>
            <person name="Dawson S.C."/>
        </authorList>
    </citation>
    <scope>NUCLEOTIDE SEQUENCE [LARGE SCALE GENOMIC DNA]</scope>
    <source>
        <strain evidence="2 3">NEG-M</strain>
    </source>
</reference>
<feature type="region of interest" description="Disordered" evidence="1">
    <location>
        <begin position="1"/>
        <end position="23"/>
    </location>
</feature>
<evidence type="ECO:0000313" key="3">
    <source>
        <dbReference type="Proteomes" id="UP000006671"/>
    </source>
</evidence>
<feature type="region of interest" description="Disordered" evidence="1">
    <location>
        <begin position="69"/>
        <end position="97"/>
    </location>
</feature>
<gene>
    <name evidence="2" type="ORF">NAEGRDRAFT_63749</name>
</gene>
<dbReference type="VEuPathDB" id="AmoebaDB:NAEGRDRAFT_63749"/>
<organism evidence="3">
    <name type="scientific">Naegleria gruberi</name>
    <name type="common">Amoeba</name>
    <dbReference type="NCBI Taxonomy" id="5762"/>
    <lineage>
        <taxon>Eukaryota</taxon>
        <taxon>Discoba</taxon>
        <taxon>Heterolobosea</taxon>
        <taxon>Tetramitia</taxon>
        <taxon>Eutetramitia</taxon>
        <taxon>Vahlkampfiidae</taxon>
        <taxon>Naegleria</taxon>
    </lineage>
</organism>
<feature type="compositionally biased region" description="Low complexity" evidence="1">
    <location>
        <begin position="1"/>
        <end position="14"/>
    </location>
</feature>
<name>D2V4J2_NAEGR</name>
<accession>D2V4J2</accession>
<evidence type="ECO:0000313" key="2">
    <source>
        <dbReference type="EMBL" id="EFC48524.1"/>
    </source>
</evidence>
<dbReference type="AlphaFoldDB" id="D2V4J2"/>